<dbReference type="Gene3D" id="3.30.565.10">
    <property type="entry name" value="Histidine kinase-like ATPase, C-terminal domain"/>
    <property type="match status" value="1"/>
</dbReference>
<dbReference type="SUPFAM" id="SSF47384">
    <property type="entry name" value="Homodimeric domain of signal transducing histidine kinase"/>
    <property type="match status" value="1"/>
</dbReference>
<dbReference type="GO" id="GO:0000155">
    <property type="term" value="F:phosphorelay sensor kinase activity"/>
    <property type="evidence" value="ECO:0007669"/>
    <property type="project" value="InterPro"/>
</dbReference>
<dbReference type="PANTHER" id="PTHR43711">
    <property type="entry name" value="TWO-COMPONENT HISTIDINE KINASE"/>
    <property type="match status" value="1"/>
</dbReference>
<evidence type="ECO:0000313" key="8">
    <source>
        <dbReference type="EMBL" id="GEO00735.1"/>
    </source>
</evidence>
<dbReference type="EC" id="2.7.13.3" evidence="2"/>
<evidence type="ECO:0000256" key="6">
    <source>
        <dbReference type="ARBA" id="ARBA00023012"/>
    </source>
</evidence>
<keyword evidence="3" id="KW-0597">Phosphoprotein</keyword>
<dbReference type="InterPro" id="IPR004358">
    <property type="entry name" value="Sig_transdc_His_kin-like_C"/>
</dbReference>
<dbReference type="InterPro" id="IPR050736">
    <property type="entry name" value="Sensor_HK_Regulatory"/>
</dbReference>
<evidence type="ECO:0000256" key="4">
    <source>
        <dbReference type="ARBA" id="ARBA00022679"/>
    </source>
</evidence>
<evidence type="ECO:0000256" key="5">
    <source>
        <dbReference type="ARBA" id="ARBA00022777"/>
    </source>
</evidence>
<keyword evidence="6" id="KW-0902">Two-component regulatory system</keyword>
<accession>A0A512AM02</accession>
<keyword evidence="4" id="KW-0808">Transferase</keyword>
<evidence type="ECO:0000256" key="3">
    <source>
        <dbReference type="ARBA" id="ARBA00022553"/>
    </source>
</evidence>
<sequence length="468" mass="49880">MSALREQGAAPTTPGGMIRARTDGADQLIAADEPLAGLQVRSGSAVPGAIAMPALLSLVRRVRRTGQPASRTILSVDEGYPVTAMAFVTPEGEGTAIELSQWHRGEEAAAELPVPEALLHHLAEAEILLDDAQRVIVADVRAADLAGLAAALETGRGRYWTDFVTIDRVSDLMTARQGPLHWRLLDDAPFAVEGSTRTWRARILPRGQGGFSLLAIPEAIEELPVSPAARAQKDEPEDAQPGWNRLLGRDLAPALRQPITRIIANAETIRTRLAGPLAEEYASYARDIADAGRHLMSLIEDLADLEAVEAPGFAPAPDHIDLADCARRAAGILSVRAQERGITLVTPHANARVPAIGEFRRVLQVLLNLVTNAIRYGPEGSTVTLETGEDARGTWIAVQDEGQGLDAEQAERVFEKFERLGRSGDGGTGLGLYISRHLARAMGGDLVVTSAAGEGARFELTLPADPAA</sequence>
<keyword evidence="9" id="KW-1185">Reference proteome</keyword>
<dbReference type="InterPro" id="IPR036097">
    <property type="entry name" value="HisK_dim/P_sf"/>
</dbReference>
<dbReference type="Pfam" id="PF00512">
    <property type="entry name" value="HisKA"/>
    <property type="match status" value="1"/>
</dbReference>
<dbReference type="RefSeq" id="WP_174812046.1">
    <property type="nucleotide sequence ID" value="NZ_BJYR01000017.1"/>
</dbReference>
<dbReference type="Gene3D" id="1.10.287.130">
    <property type="match status" value="1"/>
</dbReference>
<dbReference type="CDD" id="cd00082">
    <property type="entry name" value="HisKA"/>
    <property type="match status" value="1"/>
</dbReference>
<dbReference type="InterPro" id="IPR005467">
    <property type="entry name" value="His_kinase_dom"/>
</dbReference>
<protein>
    <recommendedName>
        <fullName evidence="2">histidine kinase</fullName>
        <ecNumber evidence="2">2.7.13.3</ecNumber>
    </recommendedName>
</protein>
<dbReference type="EMBL" id="BJYR01000017">
    <property type="protein sequence ID" value="GEO00735.1"/>
    <property type="molecule type" value="Genomic_DNA"/>
</dbReference>
<proteinExistence type="predicted"/>
<evidence type="ECO:0000256" key="2">
    <source>
        <dbReference type="ARBA" id="ARBA00012438"/>
    </source>
</evidence>
<feature type="domain" description="Histidine kinase" evidence="7">
    <location>
        <begin position="250"/>
        <end position="466"/>
    </location>
</feature>
<evidence type="ECO:0000256" key="1">
    <source>
        <dbReference type="ARBA" id="ARBA00000085"/>
    </source>
</evidence>
<dbReference type="PANTHER" id="PTHR43711:SF1">
    <property type="entry name" value="HISTIDINE KINASE 1"/>
    <property type="match status" value="1"/>
</dbReference>
<dbReference type="SMART" id="SM00388">
    <property type="entry name" value="HisKA"/>
    <property type="match status" value="1"/>
</dbReference>
<evidence type="ECO:0000313" key="9">
    <source>
        <dbReference type="Proteomes" id="UP000321464"/>
    </source>
</evidence>
<comment type="caution">
    <text evidence="8">The sequence shown here is derived from an EMBL/GenBank/DDBJ whole genome shotgun (WGS) entry which is preliminary data.</text>
</comment>
<organism evidence="8 9">
    <name type="scientific">Novosphingobium sediminis</name>
    <dbReference type="NCBI Taxonomy" id="707214"/>
    <lineage>
        <taxon>Bacteria</taxon>
        <taxon>Pseudomonadati</taxon>
        <taxon>Pseudomonadota</taxon>
        <taxon>Alphaproteobacteria</taxon>
        <taxon>Sphingomonadales</taxon>
        <taxon>Sphingomonadaceae</taxon>
        <taxon>Novosphingobium</taxon>
    </lineage>
</organism>
<dbReference type="PROSITE" id="PS50109">
    <property type="entry name" value="HIS_KIN"/>
    <property type="match status" value="1"/>
</dbReference>
<dbReference type="Proteomes" id="UP000321464">
    <property type="component" value="Unassembled WGS sequence"/>
</dbReference>
<reference evidence="8 9" key="1">
    <citation type="submission" date="2019-07" db="EMBL/GenBank/DDBJ databases">
        <title>Whole genome shotgun sequence of Novosphingobium sediminis NBRC 106119.</title>
        <authorList>
            <person name="Hosoyama A."/>
            <person name="Uohara A."/>
            <person name="Ohji S."/>
            <person name="Ichikawa N."/>
        </authorList>
    </citation>
    <scope>NUCLEOTIDE SEQUENCE [LARGE SCALE GENOMIC DNA]</scope>
    <source>
        <strain evidence="8 9">NBRC 106119</strain>
    </source>
</reference>
<dbReference type="AlphaFoldDB" id="A0A512AM02"/>
<dbReference type="SMART" id="SM00387">
    <property type="entry name" value="HATPase_c"/>
    <property type="match status" value="1"/>
</dbReference>
<name>A0A512AM02_9SPHN</name>
<dbReference type="PRINTS" id="PR00344">
    <property type="entry name" value="BCTRLSENSOR"/>
</dbReference>
<dbReference type="InterPro" id="IPR036890">
    <property type="entry name" value="HATPase_C_sf"/>
</dbReference>
<dbReference type="Pfam" id="PF02518">
    <property type="entry name" value="HATPase_c"/>
    <property type="match status" value="1"/>
</dbReference>
<gene>
    <name evidence="8" type="ORF">NSE01_25670</name>
</gene>
<dbReference type="InterPro" id="IPR003594">
    <property type="entry name" value="HATPase_dom"/>
</dbReference>
<comment type="catalytic activity">
    <reaction evidence="1">
        <text>ATP + protein L-histidine = ADP + protein N-phospho-L-histidine.</text>
        <dbReference type="EC" id="2.7.13.3"/>
    </reaction>
</comment>
<evidence type="ECO:0000259" key="7">
    <source>
        <dbReference type="PROSITE" id="PS50109"/>
    </source>
</evidence>
<dbReference type="SUPFAM" id="SSF55874">
    <property type="entry name" value="ATPase domain of HSP90 chaperone/DNA topoisomerase II/histidine kinase"/>
    <property type="match status" value="1"/>
</dbReference>
<keyword evidence="5" id="KW-0418">Kinase</keyword>
<dbReference type="InterPro" id="IPR003661">
    <property type="entry name" value="HisK_dim/P_dom"/>
</dbReference>